<keyword evidence="4" id="KW-1185">Reference proteome</keyword>
<dbReference type="RefSeq" id="WP_344274978.1">
    <property type="nucleotide sequence ID" value="NZ_BAAAKV010000020.1"/>
</dbReference>
<feature type="domain" description="Ricin B lectin" evidence="2">
    <location>
        <begin position="35"/>
        <end position="170"/>
    </location>
</feature>
<dbReference type="Proteomes" id="UP001501371">
    <property type="component" value="Unassembled WGS sequence"/>
</dbReference>
<feature type="chain" id="PRO_5047475414" description="Ricin B lectin domain-containing protein" evidence="1">
    <location>
        <begin position="23"/>
        <end position="172"/>
    </location>
</feature>
<dbReference type="InterPro" id="IPR035992">
    <property type="entry name" value="Ricin_B-like_lectins"/>
</dbReference>
<organism evidence="3 4">
    <name type="scientific">Streptomyces hebeiensis</name>
    <dbReference type="NCBI Taxonomy" id="229486"/>
    <lineage>
        <taxon>Bacteria</taxon>
        <taxon>Bacillati</taxon>
        <taxon>Actinomycetota</taxon>
        <taxon>Actinomycetes</taxon>
        <taxon>Kitasatosporales</taxon>
        <taxon>Streptomycetaceae</taxon>
        <taxon>Streptomyces</taxon>
    </lineage>
</organism>
<evidence type="ECO:0000256" key="1">
    <source>
        <dbReference type="SAM" id="SignalP"/>
    </source>
</evidence>
<evidence type="ECO:0000259" key="2">
    <source>
        <dbReference type="SMART" id="SM00458"/>
    </source>
</evidence>
<dbReference type="Gene3D" id="2.80.10.50">
    <property type="match status" value="1"/>
</dbReference>
<feature type="signal peptide" evidence="1">
    <location>
        <begin position="1"/>
        <end position="22"/>
    </location>
</feature>
<dbReference type="PROSITE" id="PS51318">
    <property type="entry name" value="TAT"/>
    <property type="match status" value="1"/>
</dbReference>
<dbReference type="EMBL" id="BAAAKV010000020">
    <property type="protein sequence ID" value="GAA1168236.1"/>
    <property type="molecule type" value="Genomic_DNA"/>
</dbReference>
<protein>
    <recommendedName>
        <fullName evidence="2">Ricin B lectin domain-containing protein</fullName>
    </recommendedName>
</protein>
<proteinExistence type="predicted"/>
<dbReference type="PROSITE" id="PS50231">
    <property type="entry name" value="RICIN_B_LECTIN"/>
    <property type="match status" value="1"/>
</dbReference>
<dbReference type="Pfam" id="PF00652">
    <property type="entry name" value="Ricin_B_lectin"/>
    <property type="match status" value="1"/>
</dbReference>
<accession>A0ABN1UTJ7</accession>
<evidence type="ECO:0000313" key="4">
    <source>
        <dbReference type="Proteomes" id="UP001501371"/>
    </source>
</evidence>
<reference evidence="3 4" key="1">
    <citation type="journal article" date="2019" name="Int. J. Syst. Evol. Microbiol.">
        <title>The Global Catalogue of Microorganisms (GCM) 10K type strain sequencing project: providing services to taxonomists for standard genome sequencing and annotation.</title>
        <authorList>
            <consortium name="The Broad Institute Genomics Platform"/>
            <consortium name="The Broad Institute Genome Sequencing Center for Infectious Disease"/>
            <person name="Wu L."/>
            <person name="Ma J."/>
        </authorList>
    </citation>
    <scope>NUCLEOTIDE SEQUENCE [LARGE SCALE GENOMIC DNA]</scope>
    <source>
        <strain evidence="3 4">JCM 12696</strain>
    </source>
</reference>
<gene>
    <name evidence="3" type="ORF">GCM10009654_26750</name>
</gene>
<sequence>MPSRATVLALAAAMSLFGPVGAADALPSSAAAIEYHTYHNLATGKCLDIRGASQNEGAVVQQFTCNSKDHQEFTQLAAAGGTFTLVARVGKKCVDVRDASTADGAGVRMHTCSGAASQRWTATPVATGAYQIQNVHSGKCLQDAGMPSGSRREVRQATCDGAPAQVWQKTLR</sequence>
<name>A0ABN1UTJ7_9ACTN</name>
<dbReference type="SMART" id="SM00458">
    <property type="entry name" value="RICIN"/>
    <property type="match status" value="1"/>
</dbReference>
<keyword evidence="1" id="KW-0732">Signal</keyword>
<dbReference type="InterPro" id="IPR006311">
    <property type="entry name" value="TAT_signal"/>
</dbReference>
<dbReference type="SUPFAM" id="SSF50370">
    <property type="entry name" value="Ricin B-like lectins"/>
    <property type="match status" value="1"/>
</dbReference>
<dbReference type="InterPro" id="IPR000772">
    <property type="entry name" value="Ricin_B_lectin"/>
</dbReference>
<comment type="caution">
    <text evidence="3">The sequence shown here is derived from an EMBL/GenBank/DDBJ whole genome shotgun (WGS) entry which is preliminary data.</text>
</comment>
<dbReference type="CDD" id="cd00161">
    <property type="entry name" value="beta-trefoil_Ricin-like"/>
    <property type="match status" value="1"/>
</dbReference>
<evidence type="ECO:0000313" key="3">
    <source>
        <dbReference type="EMBL" id="GAA1168236.1"/>
    </source>
</evidence>